<feature type="region of interest" description="Disordered" evidence="1">
    <location>
        <begin position="1"/>
        <end position="67"/>
    </location>
</feature>
<proteinExistence type="predicted"/>
<dbReference type="AlphaFoldDB" id="A0AAU7CE86"/>
<accession>A0AAU7CE86</accession>
<evidence type="ECO:0000256" key="1">
    <source>
        <dbReference type="SAM" id="MobiDB-lite"/>
    </source>
</evidence>
<evidence type="ECO:0000313" key="2">
    <source>
        <dbReference type="EMBL" id="XBH03569.1"/>
    </source>
</evidence>
<gene>
    <name evidence="2" type="ORF">V5E97_35475</name>
</gene>
<reference evidence="2" key="1">
    <citation type="submission" date="2024-05" db="EMBL/GenBank/DDBJ databases">
        <title>Planctomycetes of the genus Singulisphaera possess chitinolytic capabilities.</title>
        <authorList>
            <person name="Ivanova A."/>
        </authorList>
    </citation>
    <scope>NUCLEOTIDE SEQUENCE</scope>
    <source>
        <strain evidence="2">Ch08T</strain>
    </source>
</reference>
<protein>
    <submittedName>
        <fullName evidence="2">Uncharacterized protein</fullName>
    </submittedName>
</protein>
<organism evidence="2">
    <name type="scientific">Singulisphaera sp. Ch08</name>
    <dbReference type="NCBI Taxonomy" id="3120278"/>
    <lineage>
        <taxon>Bacteria</taxon>
        <taxon>Pseudomonadati</taxon>
        <taxon>Planctomycetota</taxon>
        <taxon>Planctomycetia</taxon>
        <taxon>Isosphaerales</taxon>
        <taxon>Isosphaeraceae</taxon>
        <taxon>Singulisphaera</taxon>
    </lineage>
</organism>
<dbReference type="RefSeq" id="WP_406696308.1">
    <property type="nucleotide sequence ID" value="NZ_CP155447.1"/>
</dbReference>
<name>A0AAU7CE86_9BACT</name>
<dbReference type="EMBL" id="CP155447">
    <property type="protein sequence ID" value="XBH03569.1"/>
    <property type="molecule type" value="Genomic_DNA"/>
</dbReference>
<feature type="compositionally biased region" description="Basic and acidic residues" evidence="1">
    <location>
        <begin position="1"/>
        <end position="17"/>
    </location>
</feature>
<sequence length="67" mass="7125">MPRELDQLPDNNRREGAGSKAGKTSETQVGRRPVAGAGDEQDLGVAPSLFRDSGIPANEDCCLRTGR</sequence>